<accession>A0A934M5S9</accession>
<keyword evidence="1" id="KW-0472">Membrane</keyword>
<dbReference type="RefSeq" id="WP_198732020.1">
    <property type="nucleotide sequence ID" value="NZ_JAEINH010000001.1"/>
</dbReference>
<dbReference type="Proteomes" id="UP000602087">
    <property type="component" value="Unassembled WGS sequence"/>
</dbReference>
<keyword evidence="3" id="KW-1185">Reference proteome</keyword>
<keyword evidence="1" id="KW-1133">Transmembrane helix</keyword>
<comment type="caution">
    <text evidence="2">The sequence shown here is derived from an EMBL/GenBank/DDBJ whole genome shotgun (WGS) entry which is preliminary data.</text>
</comment>
<feature type="transmembrane region" description="Helical" evidence="1">
    <location>
        <begin position="132"/>
        <end position="153"/>
    </location>
</feature>
<proteinExistence type="predicted"/>
<evidence type="ECO:0000313" key="3">
    <source>
        <dbReference type="Proteomes" id="UP000602087"/>
    </source>
</evidence>
<gene>
    <name evidence="2" type="ORF">JAV76_00260</name>
</gene>
<feature type="transmembrane region" description="Helical" evidence="1">
    <location>
        <begin position="55"/>
        <end position="78"/>
    </location>
</feature>
<protein>
    <submittedName>
        <fullName evidence="2">Uncharacterized protein</fullName>
    </submittedName>
</protein>
<evidence type="ECO:0000313" key="2">
    <source>
        <dbReference type="EMBL" id="MBI9113442.1"/>
    </source>
</evidence>
<sequence>MQMPLLAPAPRRRAATRALVRHPRMIPYTSVPFGLLIMGFGVAFASSATVPGTVLVSWGWISMGLSPFMSGILLALRLPSPPSPRVRRVDGAGVTEIRESPLLLVELSLNAVGLGLGFLGGALLAAEAAHQAGTITLAVICATLLLGTGLLVLSPGRQNFVRLSRTGVDLSREGQRMSFAWHDLLDVTPIVGPEHVYLTLAQNAVMHRSHAPYLDFPQSDELREPGPHLIADSATTRDMWLDGLTLAKVIAHYARSRDARLELGTSASLATIERIRAQALIDDGTIPGTHSAYLT</sequence>
<reference evidence="2" key="1">
    <citation type="submission" date="2020-12" db="EMBL/GenBank/DDBJ databases">
        <title>Sanguibacter suaedae sp. nov., isolated from Suaeda aralocaspica.</title>
        <authorList>
            <person name="Ma Q."/>
        </authorList>
    </citation>
    <scope>NUCLEOTIDE SEQUENCE</scope>
    <source>
        <strain evidence="2">YZGR15</strain>
    </source>
</reference>
<dbReference type="AlphaFoldDB" id="A0A934M5S9"/>
<organism evidence="2 3">
    <name type="scientific">Sanguibacter suaedae</name>
    <dbReference type="NCBI Taxonomy" id="2795737"/>
    <lineage>
        <taxon>Bacteria</taxon>
        <taxon>Bacillati</taxon>
        <taxon>Actinomycetota</taxon>
        <taxon>Actinomycetes</taxon>
        <taxon>Micrococcales</taxon>
        <taxon>Sanguibacteraceae</taxon>
        <taxon>Sanguibacter</taxon>
    </lineage>
</organism>
<name>A0A934M5S9_9MICO</name>
<dbReference type="EMBL" id="JAEINH010000001">
    <property type="protein sequence ID" value="MBI9113442.1"/>
    <property type="molecule type" value="Genomic_DNA"/>
</dbReference>
<keyword evidence="1" id="KW-0812">Transmembrane</keyword>
<evidence type="ECO:0000256" key="1">
    <source>
        <dbReference type="SAM" id="Phobius"/>
    </source>
</evidence>
<feature type="transmembrane region" description="Helical" evidence="1">
    <location>
        <begin position="107"/>
        <end position="126"/>
    </location>
</feature>